<dbReference type="Gene3D" id="1.10.357.10">
    <property type="entry name" value="Tetracycline Repressor, domain 2"/>
    <property type="match status" value="1"/>
</dbReference>
<dbReference type="EMBL" id="JAUSUP010000010">
    <property type="protein sequence ID" value="MDQ0352612.1"/>
    <property type="molecule type" value="Genomic_DNA"/>
</dbReference>
<protein>
    <submittedName>
        <fullName evidence="5">AcrR family transcriptional regulator</fullName>
    </submittedName>
</protein>
<keyword evidence="2 3" id="KW-0238">DNA-binding</keyword>
<name>A0ABU0DVW9_9BACI</name>
<dbReference type="PROSITE" id="PS50977">
    <property type="entry name" value="HTH_TETR_2"/>
    <property type="match status" value="1"/>
</dbReference>
<feature type="DNA-binding region" description="H-T-H motif" evidence="3">
    <location>
        <begin position="39"/>
        <end position="58"/>
    </location>
</feature>
<organism evidence="5 6">
    <name type="scientific">Alkalibacillus filiformis</name>
    <dbReference type="NCBI Taxonomy" id="200990"/>
    <lineage>
        <taxon>Bacteria</taxon>
        <taxon>Bacillati</taxon>
        <taxon>Bacillota</taxon>
        <taxon>Bacilli</taxon>
        <taxon>Bacillales</taxon>
        <taxon>Bacillaceae</taxon>
        <taxon>Alkalibacillus</taxon>
    </lineage>
</organism>
<dbReference type="RefSeq" id="WP_307069334.1">
    <property type="nucleotide sequence ID" value="NZ_JAUSUP010000010.1"/>
</dbReference>
<dbReference type="InterPro" id="IPR050624">
    <property type="entry name" value="HTH-type_Tx_Regulator"/>
</dbReference>
<dbReference type="Proteomes" id="UP001236723">
    <property type="component" value="Unassembled WGS sequence"/>
</dbReference>
<feature type="domain" description="HTH tetR-type" evidence="4">
    <location>
        <begin position="16"/>
        <end position="76"/>
    </location>
</feature>
<evidence type="ECO:0000259" key="4">
    <source>
        <dbReference type="PROSITE" id="PS50977"/>
    </source>
</evidence>
<dbReference type="InterPro" id="IPR009057">
    <property type="entry name" value="Homeodomain-like_sf"/>
</dbReference>
<accession>A0ABU0DVW9</accession>
<evidence type="ECO:0000313" key="6">
    <source>
        <dbReference type="Proteomes" id="UP001236723"/>
    </source>
</evidence>
<dbReference type="PRINTS" id="PR00455">
    <property type="entry name" value="HTHTETR"/>
</dbReference>
<dbReference type="Gene3D" id="1.10.10.60">
    <property type="entry name" value="Homeodomain-like"/>
    <property type="match status" value="1"/>
</dbReference>
<evidence type="ECO:0000313" key="5">
    <source>
        <dbReference type="EMBL" id="MDQ0352612.1"/>
    </source>
</evidence>
<keyword evidence="1" id="KW-0678">Repressor</keyword>
<dbReference type="Pfam" id="PF00440">
    <property type="entry name" value="TetR_N"/>
    <property type="match status" value="1"/>
</dbReference>
<dbReference type="PANTHER" id="PTHR43479:SF11">
    <property type="entry name" value="ACREF_ENVCD OPERON REPRESSOR-RELATED"/>
    <property type="match status" value="1"/>
</dbReference>
<dbReference type="PANTHER" id="PTHR43479">
    <property type="entry name" value="ACREF/ENVCD OPERON REPRESSOR-RELATED"/>
    <property type="match status" value="1"/>
</dbReference>
<comment type="caution">
    <text evidence="5">The sequence shown here is derived from an EMBL/GenBank/DDBJ whole genome shotgun (WGS) entry which is preliminary data.</text>
</comment>
<sequence length="213" mass="24797">MVKEISSSIKDESLIVKRRAQLHKGAVTLFKQKGFHRATTREIAKAAGFSIGTLYEYIRKKEDVLFLVCDAIYDEVKARMKAVIDTDTTSESSLFQAVESYFQLMDELQDEVLVLYQELKALPKDAQEYVLNKEKEMLRLFETILENSYKDVLSQNEITLISNNIFIQGQMWGFRRWVLQKEFSLEQYTQHQFNLLKSQLAHLTQIKQQGGVK</sequence>
<evidence type="ECO:0000256" key="1">
    <source>
        <dbReference type="ARBA" id="ARBA00022491"/>
    </source>
</evidence>
<proteinExistence type="predicted"/>
<reference evidence="5 6" key="1">
    <citation type="submission" date="2023-07" db="EMBL/GenBank/DDBJ databases">
        <title>Genomic Encyclopedia of Type Strains, Phase IV (KMG-IV): sequencing the most valuable type-strain genomes for metagenomic binning, comparative biology and taxonomic classification.</title>
        <authorList>
            <person name="Goeker M."/>
        </authorList>
    </citation>
    <scope>NUCLEOTIDE SEQUENCE [LARGE SCALE GENOMIC DNA]</scope>
    <source>
        <strain evidence="5 6">DSM 15448</strain>
    </source>
</reference>
<gene>
    <name evidence="5" type="ORF">J2R98_002459</name>
</gene>
<dbReference type="InterPro" id="IPR001647">
    <property type="entry name" value="HTH_TetR"/>
</dbReference>
<evidence type="ECO:0000256" key="3">
    <source>
        <dbReference type="PROSITE-ProRule" id="PRU00335"/>
    </source>
</evidence>
<dbReference type="SUPFAM" id="SSF46689">
    <property type="entry name" value="Homeodomain-like"/>
    <property type="match status" value="1"/>
</dbReference>
<evidence type="ECO:0000256" key="2">
    <source>
        <dbReference type="ARBA" id="ARBA00023125"/>
    </source>
</evidence>
<keyword evidence="6" id="KW-1185">Reference proteome</keyword>